<dbReference type="AlphaFoldDB" id="K1WZT2"/>
<evidence type="ECO:0000313" key="2">
    <source>
        <dbReference type="EMBL" id="EKD18137.1"/>
    </source>
</evidence>
<sequence>MPISKIFNRVKSWFSTARGDTSHRFETSWILSPGLLFAIRAAISLYAFSVVFFIIGWELAGRSSLSVHDVNKSFSFFTGTTEPLTVLCYWGLCFYFLVAAIHTASYATTNGGTPFLNRMSRPLQALHSLFYTTITTYPFLVTIVYWALIYGPDHPYTNAFSLWSNISQHGLNSAFALFEILLTRTAPPPWIHFPWLVVILLCYLGVAYITYATKHYFVYRFLNFKPAQHVTLPGGGTENIGGVGAAAVVAYGIGIAVAILVIFCASRMLIQLRLWVTETKMGKRGVFCVGRGQPGGDVELETSRPWEADKP</sequence>
<protein>
    <recommendedName>
        <fullName evidence="4">FAR-17a/AIG1-like protein</fullName>
    </recommendedName>
</protein>
<feature type="transmembrane region" description="Helical" evidence="1">
    <location>
        <begin position="160"/>
        <end position="181"/>
    </location>
</feature>
<feature type="transmembrane region" description="Helical" evidence="1">
    <location>
        <begin position="128"/>
        <end position="148"/>
    </location>
</feature>
<feature type="transmembrane region" description="Helical" evidence="1">
    <location>
        <begin position="240"/>
        <end position="265"/>
    </location>
</feature>
<evidence type="ECO:0008006" key="4">
    <source>
        <dbReference type="Google" id="ProtNLM"/>
    </source>
</evidence>
<organism evidence="2 3">
    <name type="scientific">Marssonina brunnea f. sp. multigermtubi (strain MB_m1)</name>
    <name type="common">Marssonina leaf spot fungus</name>
    <dbReference type="NCBI Taxonomy" id="1072389"/>
    <lineage>
        <taxon>Eukaryota</taxon>
        <taxon>Fungi</taxon>
        <taxon>Dikarya</taxon>
        <taxon>Ascomycota</taxon>
        <taxon>Pezizomycotina</taxon>
        <taxon>Leotiomycetes</taxon>
        <taxon>Helotiales</taxon>
        <taxon>Drepanopezizaceae</taxon>
        <taxon>Drepanopeziza</taxon>
    </lineage>
</organism>
<dbReference type="GO" id="GO:0016020">
    <property type="term" value="C:membrane"/>
    <property type="evidence" value="ECO:0007669"/>
    <property type="project" value="TreeGrafter"/>
</dbReference>
<dbReference type="RefSeq" id="XP_007291798.1">
    <property type="nucleotide sequence ID" value="XM_007291736.1"/>
</dbReference>
<dbReference type="PANTHER" id="PTHR12242:SF1">
    <property type="entry name" value="MYND-TYPE DOMAIN-CONTAINING PROTEIN"/>
    <property type="match status" value="1"/>
</dbReference>
<dbReference type="Proteomes" id="UP000006753">
    <property type="component" value="Unassembled WGS sequence"/>
</dbReference>
<dbReference type="KEGG" id="mbe:MBM_03909"/>
<dbReference type="HOGENOM" id="CLU_062880_0_0_1"/>
<dbReference type="EMBL" id="JH921434">
    <property type="protein sequence ID" value="EKD18137.1"/>
    <property type="molecule type" value="Genomic_DNA"/>
</dbReference>
<name>K1WZT2_MARBU</name>
<feature type="transmembrane region" description="Helical" evidence="1">
    <location>
        <begin position="84"/>
        <end position="107"/>
    </location>
</feature>
<dbReference type="PANTHER" id="PTHR12242">
    <property type="entry name" value="OS02G0130600 PROTEIN-RELATED"/>
    <property type="match status" value="1"/>
</dbReference>
<feature type="transmembrane region" description="Helical" evidence="1">
    <location>
        <begin position="193"/>
        <end position="211"/>
    </location>
</feature>
<keyword evidence="1" id="KW-1133">Transmembrane helix</keyword>
<keyword evidence="3" id="KW-1185">Reference proteome</keyword>
<dbReference type="OrthoDB" id="419711at2759"/>
<dbReference type="OMA" id="QHAMNSG"/>
<gene>
    <name evidence="2" type="ORF">MBM_03909</name>
</gene>
<evidence type="ECO:0000313" key="3">
    <source>
        <dbReference type="Proteomes" id="UP000006753"/>
    </source>
</evidence>
<feature type="transmembrane region" description="Helical" evidence="1">
    <location>
        <begin position="34"/>
        <end position="57"/>
    </location>
</feature>
<dbReference type="GeneID" id="18759844"/>
<proteinExistence type="predicted"/>
<dbReference type="eggNOG" id="ENOG502RZDB">
    <property type="taxonomic scope" value="Eukaryota"/>
</dbReference>
<evidence type="ECO:0000256" key="1">
    <source>
        <dbReference type="SAM" id="Phobius"/>
    </source>
</evidence>
<reference evidence="2 3" key="1">
    <citation type="journal article" date="2012" name="BMC Genomics">
        <title>Sequencing the genome of Marssonina brunnea reveals fungus-poplar co-evolution.</title>
        <authorList>
            <person name="Zhu S."/>
            <person name="Cao Y.-Z."/>
            <person name="Jiang C."/>
            <person name="Tan B.-Y."/>
            <person name="Wang Z."/>
            <person name="Feng S."/>
            <person name="Zhang L."/>
            <person name="Su X.-H."/>
            <person name="Brejova B."/>
            <person name="Vinar T."/>
            <person name="Xu M."/>
            <person name="Wang M.-X."/>
            <person name="Zhang S.-G."/>
            <person name="Huang M.-R."/>
            <person name="Wu R."/>
            <person name="Zhou Y."/>
        </authorList>
    </citation>
    <scope>NUCLEOTIDE SEQUENCE [LARGE SCALE GENOMIC DNA]</scope>
    <source>
        <strain evidence="2 3">MB_m1</strain>
    </source>
</reference>
<keyword evidence="1" id="KW-0472">Membrane</keyword>
<dbReference type="InParanoid" id="K1WZT2"/>
<accession>K1WZT2</accession>
<keyword evidence="1" id="KW-0812">Transmembrane</keyword>
<dbReference type="STRING" id="1072389.K1WZT2"/>